<proteinExistence type="predicted"/>
<accession>A0A2A6DY47</accession>
<comment type="caution">
    <text evidence="1">The sequence shown here is derived from an EMBL/GenBank/DDBJ whole genome shotgun (WGS) entry which is preliminary data.</text>
</comment>
<protein>
    <submittedName>
        <fullName evidence="1">Uncharacterized protein</fullName>
    </submittedName>
</protein>
<evidence type="ECO:0000313" key="1">
    <source>
        <dbReference type="EMBL" id="PDO09486.1"/>
    </source>
</evidence>
<reference evidence="1 2" key="1">
    <citation type="submission" date="2016-12" db="EMBL/GenBank/DDBJ databases">
        <title>Candidatus Reconcilibacillus cellulovorans genome.</title>
        <authorList>
            <person name="Kolinko S."/>
            <person name="Wu Y.-W."/>
            <person name="Tachea F."/>
            <person name="Denzel E."/>
            <person name="Hiras J."/>
            <person name="Baecker N."/>
            <person name="Chan L.J."/>
            <person name="Eichorst S.A."/>
            <person name="Frey D."/>
            <person name="Adams P.D."/>
            <person name="Pray T."/>
            <person name="Tanjore D."/>
            <person name="Petzold C.J."/>
            <person name="Gladden J.M."/>
            <person name="Simmons B.A."/>
            <person name="Singer S.W."/>
        </authorList>
    </citation>
    <scope>NUCLEOTIDE SEQUENCE [LARGE SCALE GENOMIC DNA]</scope>
    <source>
        <strain evidence="1">JTherm</strain>
    </source>
</reference>
<dbReference type="Proteomes" id="UP000243688">
    <property type="component" value="Unassembled WGS sequence"/>
</dbReference>
<sequence>MISPNFSILQYIVLRNLRRTSTMKKRACMNACRRWRKKSAVAAAETIVVLDLETHILFPERTPNYDYMRFLFDPPI</sequence>
<dbReference type="AlphaFoldDB" id="A0A2A6DY47"/>
<dbReference type="EMBL" id="MOXJ01000037">
    <property type="protein sequence ID" value="PDO09486.1"/>
    <property type="molecule type" value="Genomic_DNA"/>
</dbReference>
<name>A0A2A6DY47_9BACL</name>
<organism evidence="1 2">
    <name type="scientific">Candidatus Reconcilbacillus cellulovorans</name>
    <dbReference type="NCBI Taxonomy" id="1906605"/>
    <lineage>
        <taxon>Bacteria</taxon>
        <taxon>Bacillati</taxon>
        <taxon>Bacillota</taxon>
        <taxon>Bacilli</taxon>
        <taxon>Bacillales</taxon>
        <taxon>Paenibacillaceae</taxon>
        <taxon>Candidatus Reconcilbacillus</taxon>
    </lineage>
</organism>
<gene>
    <name evidence="1" type="ORF">BLM47_12255</name>
</gene>
<evidence type="ECO:0000313" key="2">
    <source>
        <dbReference type="Proteomes" id="UP000243688"/>
    </source>
</evidence>